<dbReference type="InterPro" id="IPR011990">
    <property type="entry name" value="TPR-like_helical_dom_sf"/>
</dbReference>
<proteinExistence type="predicted"/>
<dbReference type="EMBL" id="JAENIL010000016">
    <property type="protein sequence ID" value="MBK1877209.1"/>
    <property type="molecule type" value="Genomic_DNA"/>
</dbReference>
<evidence type="ECO:0000313" key="1">
    <source>
        <dbReference type="EMBL" id="MBK1877209.1"/>
    </source>
</evidence>
<evidence type="ECO:0000313" key="2">
    <source>
        <dbReference type="Proteomes" id="UP000617628"/>
    </source>
</evidence>
<keyword evidence="2" id="KW-1185">Reference proteome</keyword>
<evidence type="ECO:0008006" key="3">
    <source>
        <dbReference type="Google" id="ProtNLM"/>
    </source>
</evidence>
<dbReference type="RefSeq" id="WP_200355425.1">
    <property type="nucleotide sequence ID" value="NZ_JAENIL010000016.1"/>
</dbReference>
<accession>A0A934S0H3</accession>
<dbReference type="Proteomes" id="UP000617628">
    <property type="component" value="Unassembled WGS sequence"/>
</dbReference>
<protein>
    <recommendedName>
        <fullName evidence="3">Tetratricopeptide repeat protein</fullName>
    </recommendedName>
</protein>
<dbReference type="SUPFAM" id="SSF48452">
    <property type="entry name" value="TPR-like"/>
    <property type="match status" value="1"/>
</dbReference>
<comment type="caution">
    <text evidence="1">The sequence shown here is derived from an EMBL/GenBank/DDBJ whole genome shotgun (WGS) entry which is preliminary data.</text>
</comment>
<name>A0A934S0H3_9BACT</name>
<reference evidence="1" key="1">
    <citation type="submission" date="2021-01" db="EMBL/GenBank/DDBJ databases">
        <title>Modified the classification status of verrucomicrobia.</title>
        <authorList>
            <person name="Feng X."/>
        </authorList>
    </citation>
    <scope>NUCLEOTIDE SEQUENCE</scope>
    <source>
        <strain evidence="1">KCTC 13126</strain>
    </source>
</reference>
<gene>
    <name evidence="1" type="ORF">JIN87_10035</name>
</gene>
<organism evidence="1 2">
    <name type="scientific">Pelagicoccus mobilis</name>
    <dbReference type="NCBI Taxonomy" id="415221"/>
    <lineage>
        <taxon>Bacteria</taxon>
        <taxon>Pseudomonadati</taxon>
        <taxon>Verrucomicrobiota</taxon>
        <taxon>Opitutia</taxon>
        <taxon>Puniceicoccales</taxon>
        <taxon>Pelagicoccaceae</taxon>
        <taxon>Pelagicoccus</taxon>
    </lineage>
</organism>
<dbReference type="Gene3D" id="1.25.40.10">
    <property type="entry name" value="Tetratricopeptide repeat domain"/>
    <property type="match status" value="1"/>
</dbReference>
<dbReference type="AlphaFoldDB" id="A0A934S0H3"/>
<sequence length="169" mass="19154">MKFDQAALNYRIASACDSPKAFADALAALEQVPPSSDYEEELLCMKMDCLIRLRRWTKLIELTSALIKKDKVADPNVWIGLITGLASSLQHGKALESADKALSVWPDDPHFIVFKARIQALREEWDQVDSLLVQYHELDAYKDAYTEQLASTVRIEWIHNLFDCGPSNN</sequence>